<protein>
    <submittedName>
        <fullName evidence="1">Uncharacterized protein</fullName>
    </submittedName>
</protein>
<gene>
    <name evidence="1" type="ORF">H7U32_04725</name>
</gene>
<sequence length="83" mass="8990">MTAVTFSPRPISVSDAALARFMNYAYDCGVSPDEMLASFIESFDSPSGDVELDDEGYPVLAFDESRMNVMEPKVDAATGGRMP</sequence>
<dbReference type="Proteomes" id="UP000718821">
    <property type="component" value="Unassembled WGS sequence"/>
</dbReference>
<reference evidence="1" key="1">
    <citation type="submission" date="2020-08" db="EMBL/GenBank/DDBJ databases">
        <authorList>
            <person name="Cejkova D."/>
            <person name="Kubasova T."/>
            <person name="Jahodarova E."/>
            <person name="Rychlik I."/>
        </authorList>
    </citation>
    <scope>NUCLEOTIDE SEQUENCE</scope>
    <source>
        <strain evidence="1">An836</strain>
    </source>
</reference>
<dbReference type="RefSeq" id="WP_204468528.1">
    <property type="nucleotide sequence ID" value="NZ_JACLYU010000006.1"/>
</dbReference>
<dbReference type="EMBL" id="JACLYU010000006">
    <property type="protein sequence ID" value="MBM6699628.1"/>
    <property type="molecule type" value="Genomic_DNA"/>
</dbReference>
<comment type="caution">
    <text evidence="1">The sequence shown here is derived from an EMBL/GenBank/DDBJ whole genome shotgun (WGS) entry which is preliminary data.</text>
</comment>
<name>A0A938WXW1_9BIFI</name>
<organism evidence="1 2">
    <name type="scientific">Bifidobacterium pullorum subsp. saeculare</name>
    <dbReference type="NCBI Taxonomy" id="78257"/>
    <lineage>
        <taxon>Bacteria</taxon>
        <taxon>Bacillati</taxon>
        <taxon>Actinomycetota</taxon>
        <taxon>Actinomycetes</taxon>
        <taxon>Bifidobacteriales</taxon>
        <taxon>Bifidobacteriaceae</taxon>
        <taxon>Bifidobacterium</taxon>
    </lineage>
</organism>
<reference evidence="1" key="2">
    <citation type="journal article" date="2021" name="Sci. Rep.">
        <title>The distribution of antibiotic resistance genes in chicken gut microbiota commensals.</title>
        <authorList>
            <person name="Juricova H."/>
            <person name="Matiasovicova J."/>
            <person name="Kubasova T."/>
            <person name="Cejkova D."/>
            <person name="Rychlik I."/>
        </authorList>
    </citation>
    <scope>NUCLEOTIDE SEQUENCE</scope>
    <source>
        <strain evidence="1">An836</strain>
    </source>
</reference>
<keyword evidence="2" id="KW-1185">Reference proteome</keyword>
<evidence type="ECO:0000313" key="2">
    <source>
        <dbReference type="Proteomes" id="UP000718821"/>
    </source>
</evidence>
<proteinExistence type="predicted"/>
<dbReference type="AlphaFoldDB" id="A0A938WXW1"/>
<accession>A0A938WXW1</accession>
<evidence type="ECO:0000313" key="1">
    <source>
        <dbReference type="EMBL" id="MBM6699628.1"/>
    </source>
</evidence>